<dbReference type="EMBL" id="JAKCXM010000158">
    <property type="protein sequence ID" value="KAJ0400281.1"/>
    <property type="molecule type" value="Genomic_DNA"/>
</dbReference>
<evidence type="ECO:0000313" key="7">
    <source>
        <dbReference type="Proteomes" id="UP001209570"/>
    </source>
</evidence>
<keyword evidence="4" id="KW-0812">Transmembrane</keyword>
<accession>A0AAD5Q6L2</accession>
<dbReference type="InterPro" id="IPR050271">
    <property type="entry name" value="UDP-glycosyltransferase"/>
</dbReference>
<evidence type="ECO:0000256" key="2">
    <source>
        <dbReference type="ARBA" id="ARBA00022679"/>
    </source>
</evidence>
<keyword evidence="5" id="KW-0732">Signal</keyword>
<evidence type="ECO:0000256" key="1">
    <source>
        <dbReference type="ARBA" id="ARBA00022676"/>
    </source>
</evidence>
<keyword evidence="4" id="KW-0472">Membrane</keyword>
<name>A0AAD5Q6L2_PYTIN</name>
<evidence type="ECO:0000256" key="5">
    <source>
        <dbReference type="SAM" id="SignalP"/>
    </source>
</evidence>
<organism evidence="6 7">
    <name type="scientific">Pythium insidiosum</name>
    <name type="common">Pythiosis disease agent</name>
    <dbReference type="NCBI Taxonomy" id="114742"/>
    <lineage>
        <taxon>Eukaryota</taxon>
        <taxon>Sar</taxon>
        <taxon>Stramenopiles</taxon>
        <taxon>Oomycota</taxon>
        <taxon>Peronosporomycetes</taxon>
        <taxon>Pythiales</taxon>
        <taxon>Pythiaceae</taxon>
        <taxon>Pythium</taxon>
    </lineage>
</organism>
<proteinExistence type="predicted"/>
<reference evidence="6" key="1">
    <citation type="submission" date="2021-12" db="EMBL/GenBank/DDBJ databases">
        <title>Prjna785345.</title>
        <authorList>
            <person name="Rujirawat T."/>
            <person name="Krajaejun T."/>
        </authorList>
    </citation>
    <scope>NUCLEOTIDE SEQUENCE</scope>
    <source>
        <strain evidence="6">Pi057C3</strain>
    </source>
</reference>
<feature type="region of interest" description="Disordered" evidence="3">
    <location>
        <begin position="624"/>
        <end position="655"/>
    </location>
</feature>
<feature type="region of interest" description="Disordered" evidence="3">
    <location>
        <begin position="53"/>
        <end position="75"/>
    </location>
</feature>
<dbReference type="GO" id="GO:0008194">
    <property type="term" value="F:UDP-glycosyltransferase activity"/>
    <property type="evidence" value="ECO:0007669"/>
    <property type="project" value="InterPro"/>
</dbReference>
<comment type="caution">
    <text evidence="6">The sequence shown here is derived from an EMBL/GenBank/DDBJ whole genome shotgun (WGS) entry which is preliminary data.</text>
</comment>
<dbReference type="InterPro" id="IPR002213">
    <property type="entry name" value="UDP_glucos_trans"/>
</dbReference>
<dbReference type="Proteomes" id="UP001209570">
    <property type="component" value="Unassembled WGS sequence"/>
</dbReference>
<feature type="chain" id="PRO_5041946725" description="UDP-glucosyl transferase family protein" evidence="5">
    <location>
        <begin position="40"/>
        <end position="655"/>
    </location>
</feature>
<gene>
    <name evidence="6" type="ORF">P43SY_006121</name>
</gene>
<protein>
    <recommendedName>
        <fullName evidence="8">UDP-glucosyl transferase family protein</fullName>
    </recommendedName>
</protein>
<dbReference type="Pfam" id="PF00201">
    <property type="entry name" value="UDPGT"/>
    <property type="match status" value="1"/>
</dbReference>
<evidence type="ECO:0008006" key="8">
    <source>
        <dbReference type="Google" id="ProtNLM"/>
    </source>
</evidence>
<sequence length="655" mass="71081">MARRHPMRRLSSMGHRMRLLLAVVVAICCASLLLGTASAAPLTCSASDREQAAAQASDEQSGADAVCRPPHSDADPRDVRSMRVLFVSIAIKGHAQPLLRIASEMHAQGYRVAFATHESGREWVLSHGLPEMHAQGYRVAFATHESGREWVLSHGLPFVSAGAFPISAEDLRTKLKAMTWDSSNFRGILTMFNDIYVAAARPMFDELLPQLTTQPPALIVFDIASIGAQDLAHKLQVPSIINSPSIMFDLGGAPSYIPAWGTGFHTPMSLWNRCMNILFPRLLSVALTPPFMQLNKMRWELDLRPYRSQHDIFKGARVILNTAFGLEHPQPLSPLIEPVGPILPLHVNRSHPRLLGSALLSWMQSRPPGGLLSSSAKAASNSAPVVYLNLGTMSYIDAWQAEALVEGLSMRLSAEDPPLKVLWVLPTDQRNVLPQDLPPTFKVKSPSVVSSLDVLAHGAVRVVISHCGMVSAQEALVYGKPLLCIPFLVDQPDVAARVVDSGAGLAINKNLLTAGDVHDAVLALLRNETYTVHARRVGRLLVRAGGTKRAIEIIDSALRLGMSHLETLDLSQPWHRVVMLDVWTAYAAALCLLALVIRILWLAVYFTMSEIVALVGNLVLGPPEAEFSQPENDDETVKGGDGTAAAATSAAEESS</sequence>
<feature type="compositionally biased region" description="Low complexity" evidence="3">
    <location>
        <begin position="53"/>
        <end position="65"/>
    </location>
</feature>
<dbReference type="SUPFAM" id="SSF53756">
    <property type="entry name" value="UDP-Glycosyltransferase/glycogen phosphorylase"/>
    <property type="match status" value="2"/>
</dbReference>
<dbReference type="PANTHER" id="PTHR48043">
    <property type="entry name" value="EG:EG0003.4 PROTEIN-RELATED"/>
    <property type="match status" value="1"/>
</dbReference>
<evidence type="ECO:0000313" key="6">
    <source>
        <dbReference type="EMBL" id="KAJ0400281.1"/>
    </source>
</evidence>
<dbReference type="PANTHER" id="PTHR48043:SF145">
    <property type="entry name" value="FI06409P-RELATED"/>
    <property type="match status" value="1"/>
</dbReference>
<dbReference type="AlphaFoldDB" id="A0AAD5Q6L2"/>
<keyword evidence="2" id="KW-0808">Transferase</keyword>
<dbReference type="CDD" id="cd03784">
    <property type="entry name" value="GT1_Gtf-like"/>
    <property type="match status" value="1"/>
</dbReference>
<feature type="transmembrane region" description="Helical" evidence="4">
    <location>
        <begin position="583"/>
        <end position="606"/>
    </location>
</feature>
<feature type="compositionally biased region" description="Low complexity" evidence="3">
    <location>
        <begin position="643"/>
        <end position="655"/>
    </location>
</feature>
<dbReference type="Gene3D" id="3.40.50.2000">
    <property type="entry name" value="Glycogen Phosphorylase B"/>
    <property type="match status" value="3"/>
</dbReference>
<evidence type="ECO:0000256" key="3">
    <source>
        <dbReference type="SAM" id="MobiDB-lite"/>
    </source>
</evidence>
<keyword evidence="4" id="KW-1133">Transmembrane helix</keyword>
<keyword evidence="1" id="KW-0328">Glycosyltransferase</keyword>
<feature type="signal peptide" evidence="5">
    <location>
        <begin position="1"/>
        <end position="39"/>
    </location>
</feature>
<keyword evidence="7" id="KW-1185">Reference proteome</keyword>
<evidence type="ECO:0000256" key="4">
    <source>
        <dbReference type="SAM" id="Phobius"/>
    </source>
</evidence>